<dbReference type="InterPro" id="IPR043504">
    <property type="entry name" value="Peptidase_S1_PA_chymotrypsin"/>
</dbReference>
<evidence type="ECO:0008006" key="3">
    <source>
        <dbReference type="Google" id="ProtNLM"/>
    </source>
</evidence>
<organism evidence="1 2">
    <name type="scientific">Batillaria attramentaria</name>
    <dbReference type="NCBI Taxonomy" id="370345"/>
    <lineage>
        <taxon>Eukaryota</taxon>
        <taxon>Metazoa</taxon>
        <taxon>Spiralia</taxon>
        <taxon>Lophotrochozoa</taxon>
        <taxon>Mollusca</taxon>
        <taxon>Gastropoda</taxon>
        <taxon>Caenogastropoda</taxon>
        <taxon>Sorbeoconcha</taxon>
        <taxon>Cerithioidea</taxon>
        <taxon>Batillariidae</taxon>
        <taxon>Batillaria</taxon>
    </lineage>
</organism>
<dbReference type="InterPro" id="IPR009003">
    <property type="entry name" value="Peptidase_S1_PA"/>
</dbReference>
<evidence type="ECO:0000313" key="2">
    <source>
        <dbReference type="Proteomes" id="UP001519460"/>
    </source>
</evidence>
<dbReference type="AlphaFoldDB" id="A0ABD0M3U0"/>
<accession>A0ABD0M3U0</accession>
<comment type="caution">
    <text evidence="1">The sequence shown here is derived from an EMBL/GenBank/DDBJ whole genome shotgun (WGS) entry which is preliminary data.</text>
</comment>
<dbReference type="EMBL" id="JACVVK020000007">
    <property type="protein sequence ID" value="KAK7506181.1"/>
    <property type="molecule type" value="Genomic_DNA"/>
</dbReference>
<feature type="non-terminal residue" evidence="1">
    <location>
        <position position="1"/>
    </location>
</feature>
<gene>
    <name evidence="1" type="ORF">BaRGS_00002293</name>
</gene>
<protein>
    <recommendedName>
        <fullName evidence="3">Peptidase S1 domain-containing protein</fullName>
    </recommendedName>
</protein>
<evidence type="ECO:0000313" key="1">
    <source>
        <dbReference type="EMBL" id="KAK7506181.1"/>
    </source>
</evidence>
<keyword evidence="2" id="KW-1185">Reference proteome</keyword>
<sequence length="140" mass="14286">TIQGDIAVIPPSPLGSFLFQGGQSDCEAVACTYNSATMASEIDFTNCYIASTGVTDQTGVSSPGGNMVPVVKGESCSGSSSGTECFIALDPTLEQGSCSSDSGAPVYCALSTGETVLYGLLKFSQLCDTNDPTFNVVPIN</sequence>
<dbReference type="SUPFAM" id="SSF50494">
    <property type="entry name" value="Trypsin-like serine proteases"/>
    <property type="match status" value="1"/>
</dbReference>
<name>A0ABD0M3U0_9CAEN</name>
<proteinExistence type="predicted"/>
<dbReference type="Proteomes" id="UP001519460">
    <property type="component" value="Unassembled WGS sequence"/>
</dbReference>
<reference evidence="1 2" key="1">
    <citation type="journal article" date="2023" name="Sci. Data">
        <title>Genome assembly of the Korean intertidal mud-creeper Batillaria attramentaria.</title>
        <authorList>
            <person name="Patra A.K."/>
            <person name="Ho P.T."/>
            <person name="Jun S."/>
            <person name="Lee S.J."/>
            <person name="Kim Y."/>
            <person name="Won Y.J."/>
        </authorList>
    </citation>
    <scope>NUCLEOTIDE SEQUENCE [LARGE SCALE GENOMIC DNA]</scope>
    <source>
        <strain evidence="1">Wonlab-2016</strain>
    </source>
</reference>
<dbReference type="Gene3D" id="2.40.10.10">
    <property type="entry name" value="Trypsin-like serine proteases"/>
    <property type="match status" value="1"/>
</dbReference>